<dbReference type="PANTHER" id="PTHR48108">
    <property type="entry name" value="CBS DOMAIN-CONTAINING PROTEIN CBSX2, CHLOROPLASTIC"/>
    <property type="match status" value="1"/>
</dbReference>
<evidence type="ECO:0000313" key="4">
    <source>
        <dbReference type="EMBL" id="OAT79398.1"/>
    </source>
</evidence>
<keyword evidence="2" id="KW-0129">CBS domain</keyword>
<proteinExistence type="predicted"/>
<feature type="domain" description="CBS" evidence="3">
    <location>
        <begin position="102"/>
        <end position="161"/>
    </location>
</feature>
<comment type="caution">
    <text evidence="4">The sequence shown here is derived from an EMBL/GenBank/DDBJ whole genome shotgun (WGS) entry which is preliminary data.</text>
</comment>
<dbReference type="Pfam" id="PF00571">
    <property type="entry name" value="CBS"/>
    <property type="match status" value="2"/>
</dbReference>
<gene>
    <name evidence="4" type="ORF">A6M21_01290</name>
</gene>
<dbReference type="SMART" id="SM00116">
    <property type="entry name" value="CBS"/>
    <property type="match status" value="2"/>
</dbReference>
<sequence length="165" mass="18175">MAEKLVKEIMVPVSGYATVHANDTLATAIHVLRESFTRDNWGVVTGHRSVLVLDDREDLVGILTIRTILKAIEVQSIGPSWASLFAGPIIKSGLNMPVREVMRPVVKPYVKANDTVTQAIHTLLRSQVNILPVLDRGKVVGIVRSIDFFEIIGEILGNGEIKQWA</sequence>
<dbReference type="InterPro" id="IPR051462">
    <property type="entry name" value="CBS_domain-containing"/>
</dbReference>
<evidence type="ECO:0000256" key="1">
    <source>
        <dbReference type="ARBA" id="ARBA00022737"/>
    </source>
</evidence>
<dbReference type="EMBL" id="LYVF01000197">
    <property type="protein sequence ID" value="OAT79398.1"/>
    <property type="molecule type" value="Genomic_DNA"/>
</dbReference>
<dbReference type="CDD" id="cd02205">
    <property type="entry name" value="CBS_pair_SF"/>
    <property type="match status" value="1"/>
</dbReference>
<name>A0A1B7LAN3_9FIRM</name>
<dbReference type="Gene3D" id="3.10.580.10">
    <property type="entry name" value="CBS-domain"/>
    <property type="match status" value="1"/>
</dbReference>
<reference evidence="4 5" key="1">
    <citation type="submission" date="2016-04" db="EMBL/GenBank/DDBJ databases">
        <authorList>
            <person name="Evans L.H."/>
            <person name="Alamgir A."/>
            <person name="Owens N."/>
            <person name="Weber N.D."/>
            <person name="Virtaneva K."/>
            <person name="Barbian K."/>
            <person name="Babar A."/>
            <person name="Rosenke K."/>
        </authorList>
    </citation>
    <scope>NUCLEOTIDE SEQUENCE [LARGE SCALE GENOMIC DNA]</scope>
    <source>
        <strain evidence="4 5">LMa1</strain>
    </source>
</reference>
<dbReference type="PANTHER" id="PTHR48108:SF26">
    <property type="entry name" value="CBS DOMAIN-CONTAINING PROTEIN DDB_G0289609"/>
    <property type="match status" value="1"/>
</dbReference>
<dbReference type="STRING" id="1838280.A6M21_01290"/>
<dbReference type="OrthoDB" id="1808351at2"/>
<accession>A0A1B7LAN3</accession>
<dbReference type="InterPro" id="IPR000644">
    <property type="entry name" value="CBS_dom"/>
</dbReference>
<dbReference type="PROSITE" id="PS51371">
    <property type="entry name" value="CBS"/>
    <property type="match status" value="2"/>
</dbReference>
<keyword evidence="1" id="KW-0677">Repeat</keyword>
<evidence type="ECO:0000256" key="2">
    <source>
        <dbReference type="PROSITE-ProRule" id="PRU00703"/>
    </source>
</evidence>
<dbReference type="Proteomes" id="UP000078532">
    <property type="component" value="Unassembled WGS sequence"/>
</dbReference>
<dbReference type="InterPro" id="IPR046342">
    <property type="entry name" value="CBS_dom_sf"/>
</dbReference>
<evidence type="ECO:0000259" key="3">
    <source>
        <dbReference type="PROSITE" id="PS51371"/>
    </source>
</evidence>
<dbReference type="SUPFAM" id="SSF54631">
    <property type="entry name" value="CBS-domain pair"/>
    <property type="match status" value="1"/>
</dbReference>
<organism evidence="4 5">
    <name type="scientific">Desulfotomaculum copahuensis</name>
    <dbReference type="NCBI Taxonomy" id="1838280"/>
    <lineage>
        <taxon>Bacteria</taxon>
        <taxon>Bacillati</taxon>
        <taxon>Bacillota</taxon>
        <taxon>Clostridia</taxon>
        <taxon>Eubacteriales</taxon>
        <taxon>Desulfotomaculaceae</taxon>
        <taxon>Desulfotomaculum</taxon>
    </lineage>
</organism>
<feature type="domain" description="CBS" evidence="3">
    <location>
        <begin position="10"/>
        <end position="80"/>
    </location>
</feature>
<evidence type="ECO:0000313" key="5">
    <source>
        <dbReference type="Proteomes" id="UP000078532"/>
    </source>
</evidence>
<keyword evidence="5" id="KW-1185">Reference proteome</keyword>
<dbReference type="AlphaFoldDB" id="A0A1B7LAN3"/>
<protein>
    <recommendedName>
        <fullName evidence="3">CBS domain-containing protein</fullName>
    </recommendedName>
</protein>
<dbReference type="RefSeq" id="WP_066671484.1">
    <property type="nucleotide sequence ID" value="NZ_LYVF01000197.1"/>
</dbReference>